<accession>A0A2Z4QEY6</accession>
<evidence type="ECO:0000313" key="2">
    <source>
        <dbReference type="Proteomes" id="UP000251856"/>
    </source>
</evidence>
<sequence length="383" mass="43601">MSKYHDYWVQNGKPSYTDVALHFGVNESTARKSITTKEKRLNSRDLAEQAVIDGMDALGFDGVPDGGWVKSQTPDKHGRTYSFRFSKEKEDEENKIQRIAAMFSSTSPVLFTPPPLLLTKRVKKAFISINDLHSGALAWGKETGYGDWDLEIAMSRLHQWLCRLFDHVEKEGVQEIILYYNGDVLHANGQVPMTATHGSDHILDVDSRHFKVVDVTGEQIIHTTDIAAQIADVRLVIKRGNHDGDSYLALLQGAKWRYFNQPNVTVEMDPNSYWAHIFGKVALFGHHGDKIKPDRLIMQFLQRYRKDIADVEHITVWTGDKHHRKVEQFPGVMWEQASNWSEPDLYGSAFGETAMAQAVIYDELEGEVSRFTVKAYQVFGDDQ</sequence>
<name>A0A2Z4QEY6_9CAUD</name>
<dbReference type="SUPFAM" id="SSF56300">
    <property type="entry name" value="Metallo-dependent phosphatases"/>
    <property type="match status" value="1"/>
</dbReference>
<proteinExistence type="predicted"/>
<dbReference type="InterPro" id="IPR029052">
    <property type="entry name" value="Metallo-depent_PP-like"/>
</dbReference>
<protein>
    <submittedName>
        <fullName evidence="1">Uncharacterized protein</fullName>
    </submittedName>
</protein>
<dbReference type="EMBL" id="MH015250">
    <property type="protein sequence ID" value="AWY08818.1"/>
    <property type="molecule type" value="Genomic_DNA"/>
</dbReference>
<dbReference type="Proteomes" id="UP000251856">
    <property type="component" value="Segment"/>
</dbReference>
<organism evidence="1 2">
    <name type="scientific">Ruegeria phage vB_RpoP-V12</name>
    <dbReference type="NCBI Taxonomy" id="2218611"/>
    <lineage>
        <taxon>Viruses</taxon>
        <taxon>Duplodnaviria</taxon>
        <taxon>Heunggongvirae</taxon>
        <taxon>Uroviricota</taxon>
        <taxon>Caudoviricetes</taxon>
        <taxon>Schitoviridae</taxon>
        <taxon>Rhodovirinae</taxon>
        <taxon>Aorunvirus</taxon>
        <taxon>Aorunvirus V12</taxon>
    </lineage>
</organism>
<keyword evidence="2" id="KW-1185">Reference proteome</keyword>
<gene>
    <name evidence="1" type="ORF">vBRpoPV12_31</name>
</gene>
<evidence type="ECO:0000313" key="1">
    <source>
        <dbReference type="EMBL" id="AWY08818.1"/>
    </source>
</evidence>
<reference evidence="1 2" key="1">
    <citation type="submission" date="2018-03" db="EMBL/GenBank/DDBJ databases">
        <title>Diverse roseophages infecting R. pomeroyi DSS-3.</title>
        <authorList>
            <person name="Zhan Y."/>
            <person name="Chen F."/>
            <person name="Wommack E.K."/>
            <person name="Nasko D."/>
        </authorList>
    </citation>
    <scope>NUCLEOTIDE SEQUENCE [LARGE SCALE GENOMIC DNA]</scope>
</reference>